<evidence type="ECO:0000256" key="2">
    <source>
        <dbReference type="ARBA" id="ARBA00022833"/>
    </source>
</evidence>
<dbReference type="GO" id="GO:0008270">
    <property type="term" value="F:zinc ion binding"/>
    <property type="evidence" value="ECO:0007669"/>
    <property type="project" value="InterPro"/>
</dbReference>
<dbReference type="AlphaFoldDB" id="A0A1M4VZP6"/>
<reference evidence="8" key="1">
    <citation type="submission" date="2016-11" db="EMBL/GenBank/DDBJ databases">
        <authorList>
            <person name="Varghese N."/>
            <person name="Submissions S."/>
        </authorList>
    </citation>
    <scope>NUCLEOTIDE SEQUENCE [LARGE SCALE GENOMIC DNA]</scope>
    <source>
        <strain evidence="8">DSM 12395</strain>
    </source>
</reference>
<dbReference type="EMBL" id="FQUY01000005">
    <property type="protein sequence ID" value="SHE74375.1"/>
    <property type="molecule type" value="Genomic_DNA"/>
</dbReference>
<dbReference type="RefSeq" id="WP_073236803.1">
    <property type="nucleotide sequence ID" value="NZ_FQUY01000005.1"/>
</dbReference>
<dbReference type="Pfam" id="PF20511">
    <property type="entry name" value="PMI_typeI_cat"/>
    <property type="match status" value="1"/>
</dbReference>
<proteinExistence type="predicted"/>
<evidence type="ECO:0000259" key="5">
    <source>
        <dbReference type="Pfam" id="PF20511"/>
    </source>
</evidence>
<dbReference type="InterPro" id="IPR014710">
    <property type="entry name" value="RmlC-like_jellyroll"/>
</dbReference>
<evidence type="ECO:0000259" key="6">
    <source>
        <dbReference type="Pfam" id="PF21621"/>
    </source>
</evidence>
<dbReference type="SUPFAM" id="SSF51182">
    <property type="entry name" value="RmlC-like cupins"/>
    <property type="match status" value="1"/>
</dbReference>
<feature type="domain" description="Phosphomannose isomerase type I catalytic" evidence="5">
    <location>
        <begin position="6"/>
        <end position="108"/>
    </location>
</feature>
<gene>
    <name evidence="7" type="ORF">SAMN02745133_01050</name>
</gene>
<dbReference type="Gene3D" id="2.60.120.10">
    <property type="entry name" value="Jelly Rolls"/>
    <property type="match status" value="2"/>
</dbReference>
<dbReference type="InterPro" id="IPR011051">
    <property type="entry name" value="RmlC_Cupin_sf"/>
</dbReference>
<evidence type="ECO:0000313" key="8">
    <source>
        <dbReference type="Proteomes" id="UP000184148"/>
    </source>
</evidence>
<dbReference type="PANTHER" id="PTHR42742">
    <property type="entry name" value="TRANSCRIPTIONAL REPRESSOR MPRA"/>
    <property type="match status" value="1"/>
</dbReference>
<evidence type="ECO:0000256" key="3">
    <source>
        <dbReference type="ARBA" id="ARBA00029741"/>
    </source>
</evidence>
<evidence type="ECO:0000313" key="7">
    <source>
        <dbReference type="EMBL" id="SHE74375.1"/>
    </source>
</evidence>
<keyword evidence="7" id="KW-0413">Isomerase</keyword>
<evidence type="ECO:0000256" key="1">
    <source>
        <dbReference type="ARBA" id="ARBA00022723"/>
    </source>
</evidence>
<dbReference type="OrthoDB" id="9808275at2"/>
<accession>A0A1M4VZP6</accession>
<name>A0A1M4VZP6_9FIRM</name>
<dbReference type="Proteomes" id="UP000184148">
    <property type="component" value="Unassembled WGS sequence"/>
</dbReference>
<protein>
    <recommendedName>
        <fullName evidence="3">Phosphohexomutase</fullName>
    </recommendedName>
    <alternativeName>
        <fullName evidence="4">Phosphomannose isomerase</fullName>
    </alternativeName>
</protein>
<feature type="domain" description="Mannose-6-phosphate isomerase cupin" evidence="6">
    <location>
        <begin position="249"/>
        <end position="325"/>
    </location>
</feature>
<keyword evidence="8" id="KW-1185">Reference proteome</keyword>
<dbReference type="STRING" id="1121429.SAMN02745133_01050"/>
<dbReference type="InterPro" id="IPR049071">
    <property type="entry name" value="MPI_cupin_dom"/>
</dbReference>
<dbReference type="InterPro" id="IPR051804">
    <property type="entry name" value="Carb_Metab_Reg_Kinase/Isom"/>
</dbReference>
<dbReference type="GO" id="GO:0004476">
    <property type="term" value="F:mannose-6-phosphate isomerase activity"/>
    <property type="evidence" value="ECO:0007669"/>
    <property type="project" value="InterPro"/>
</dbReference>
<keyword evidence="1" id="KW-0479">Metal-binding</keyword>
<dbReference type="Pfam" id="PF21621">
    <property type="entry name" value="MPI_cupin_dom"/>
    <property type="match status" value="1"/>
</dbReference>
<organism evidence="7 8">
    <name type="scientific">Desulforamulus putei DSM 12395</name>
    <dbReference type="NCBI Taxonomy" id="1121429"/>
    <lineage>
        <taxon>Bacteria</taxon>
        <taxon>Bacillati</taxon>
        <taxon>Bacillota</taxon>
        <taxon>Clostridia</taxon>
        <taxon>Eubacteriales</taxon>
        <taxon>Peptococcaceae</taxon>
        <taxon>Desulforamulus</taxon>
    </lineage>
</organism>
<sequence length="367" mass="41244">MLYPLKFEPVYKNYIWGGRNLELLGRKLPDGKIAESWEVSCHPCGLSTIANGDYKGISLLHFLKKFKRRALGIALEEKYAIKFPLLVKLIDANDRLSVQVHPDDDYARSREGEAYGKNEMWYVLRAKPGAGIIYGLAPGVTRDTFEKAITDGDLEKCLRSVQMSAGDVVYIPAGTVHALGEGLLVLEIQQNSNITYRVYDYDRVCEDGTKRPLQIERALEVMHFAEEASPTGKIKGLHIAQGDKCTVRYLAACSSFAVELYDVRVSMQENTEGERFFVYTVIEGEGEIVFNGKQRMAFRAVESFLVPAFLGAYTLYGDFKAVKSYLPDLERNVILPLRKAGYSDYDICHHIGGLAACQKTFRKNYSA</sequence>
<dbReference type="PANTHER" id="PTHR42742:SF3">
    <property type="entry name" value="FRUCTOKINASE"/>
    <property type="match status" value="1"/>
</dbReference>
<keyword evidence="2" id="KW-0862">Zinc</keyword>
<dbReference type="InterPro" id="IPR046457">
    <property type="entry name" value="PMI_typeI_cat"/>
</dbReference>
<evidence type="ECO:0000256" key="4">
    <source>
        <dbReference type="ARBA" id="ARBA00030762"/>
    </source>
</evidence>
<dbReference type="CDD" id="cd07010">
    <property type="entry name" value="cupin_PMI_type_I_N_bac"/>
    <property type="match status" value="1"/>
</dbReference>